<gene>
    <name evidence="3" type="ORF">L21TH_1583</name>
</gene>
<evidence type="ECO:0000313" key="4">
    <source>
        <dbReference type="Proteomes" id="UP000013378"/>
    </source>
</evidence>
<keyword evidence="4" id="KW-1185">Reference proteome</keyword>
<dbReference type="AlphaFoldDB" id="R1CUN7"/>
<dbReference type="InterPro" id="IPR036679">
    <property type="entry name" value="FlgN-like_sf"/>
</dbReference>
<comment type="caution">
    <text evidence="3">The sequence shown here is derived from an EMBL/GenBank/DDBJ whole genome shotgun (WGS) entry which is preliminary data.</text>
</comment>
<dbReference type="GO" id="GO:0044780">
    <property type="term" value="P:bacterial-type flagellum assembly"/>
    <property type="evidence" value="ECO:0007669"/>
    <property type="project" value="InterPro"/>
</dbReference>
<reference evidence="3 4" key="1">
    <citation type="journal article" date="2015" name="Geomicrobiol. J.">
        <title>Caldisalinibacter kiritimatiensis gen. nov., sp. nov., a moderately thermohalophilic thiosulfate-reducing bacterium from a hypersaline microbial mat.</title>
        <authorList>
            <person name="Ben Hania W."/>
            <person name="Joseph M."/>
            <person name="Fiebig A."/>
            <person name="Bunk B."/>
            <person name="Klenk H.-P."/>
            <person name="Fardeau M.-L."/>
            <person name="Spring S."/>
        </authorList>
    </citation>
    <scope>NUCLEOTIDE SEQUENCE [LARGE SCALE GENOMIC DNA]</scope>
    <source>
        <strain evidence="3 4">L21-TH-D2</strain>
    </source>
</reference>
<dbReference type="RefSeq" id="WP_006313684.1">
    <property type="nucleotide sequence ID" value="NZ_ARZA01000181.1"/>
</dbReference>
<dbReference type="Pfam" id="PF05130">
    <property type="entry name" value="FlgN"/>
    <property type="match status" value="1"/>
</dbReference>
<evidence type="ECO:0000313" key="3">
    <source>
        <dbReference type="EMBL" id="EOD00379.1"/>
    </source>
</evidence>
<feature type="coiled-coil region" evidence="2">
    <location>
        <begin position="90"/>
        <end position="135"/>
    </location>
</feature>
<name>R1CUN7_9FIRM</name>
<protein>
    <recommendedName>
        <fullName evidence="5">FlgN protein</fullName>
    </recommendedName>
</protein>
<sequence length="158" mass="18845">MTSELLKELISLSKDKQFHLKKILEITKKQQQVIEKSDTDRLQAYITKKQKEIDCIDKLDIKFTEIYERIKKNNNVTSLDELNTEYHPYLKELKDIVEEITNLLKNIQEIELENNKKIKREFQQVKEKLKNVKQGKKMVKGYSAYKKPKGSIFINQKK</sequence>
<dbReference type="STRING" id="1304284.L21TH_1583"/>
<dbReference type="Gene3D" id="1.20.58.300">
    <property type="entry name" value="FlgN-like"/>
    <property type="match status" value="1"/>
</dbReference>
<dbReference type="OrthoDB" id="1954931at2"/>
<proteinExistence type="predicted"/>
<accession>R1CUN7</accession>
<dbReference type="SUPFAM" id="SSF140566">
    <property type="entry name" value="FlgN-like"/>
    <property type="match status" value="1"/>
</dbReference>
<keyword evidence="1" id="KW-1005">Bacterial flagellum biogenesis</keyword>
<evidence type="ECO:0000256" key="2">
    <source>
        <dbReference type="SAM" id="Coils"/>
    </source>
</evidence>
<keyword evidence="2" id="KW-0175">Coiled coil</keyword>
<evidence type="ECO:0008006" key="5">
    <source>
        <dbReference type="Google" id="ProtNLM"/>
    </source>
</evidence>
<dbReference type="InterPro" id="IPR007809">
    <property type="entry name" value="FlgN-like"/>
</dbReference>
<organism evidence="3 4">
    <name type="scientific">Caldisalinibacter kiritimatiensis</name>
    <dbReference type="NCBI Taxonomy" id="1304284"/>
    <lineage>
        <taxon>Bacteria</taxon>
        <taxon>Bacillati</taxon>
        <taxon>Bacillota</taxon>
        <taxon>Tissierellia</taxon>
        <taxon>Tissierellales</taxon>
        <taxon>Thermohalobacteraceae</taxon>
        <taxon>Caldisalinibacter</taxon>
    </lineage>
</organism>
<dbReference type="Proteomes" id="UP000013378">
    <property type="component" value="Unassembled WGS sequence"/>
</dbReference>
<evidence type="ECO:0000256" key="1">
    <source>
        <dbReference type="ARBA" id="ARBA00022795"/>
    </source>
</evidence>
<dbReference type="EMBL" id="ARZA01000181">
    <property type="protein sequence ID" value="EOD00379.1"/>
    <property type="molecule type" value="Genomic_DNA"/>
</dbReference>
<dbReference type="eggNOG" id="ENOG50330R8">
    <property type="taxonomic scope" value="Bacteria"/>
</dbReference>